<dbReference type="AlphaFoldDB" id="A0AA40IRP6"/>
<reference evidence="2" key="1">
    <citation type="journal article" date="2014" name="PLoS ONE">
        <title>Plasmidome interchange between Clostridium botulinum, Clostridium novyi and Clostridium haemolyticum converts strains of independent lineages into distinctly different pathogens.</title>
        <authorList>
            <person name="Skarin H."/>
            <person name="Segerman B."/>
        </authorList>
    </citation>
    <scope>NUCLEOTIDE SEQUENCE [LARGE SCALE GENOMIC DNA]</scope>
    <source>
        <strain evidence="2">ATCC 27606</strain>
    </source>
</reference>
<geneLocation type="plasmid" evidence="1 2">
    <name>p2Cn27606</name>
</geneLocation>
<comment type="caution">
    <text evidence="1">The sequence shown here is derived from an EMBL/GenBank/DDBJ whole genome shotgun (WGS) entry which is preliminary data.</text>
</comment>
<evidence type="ECO:0000313" key="2">
    <source>
        <dbReference type="Proteomes" id="UP000027770"/>
    </source>
</evidence>
<dbReference type="RefSeq" id="WP_019278972.1">
    <property type="nucleotide sequence ID" value="NZ_CM003350.1"/>
</dbReference>
<sequence>MSGFKAIGYIEKRKAGMYILCNLIAKKLEKSSKNNATWKDRTGNARQGIKGISTSSKTCRVFTISLSHSVNYGSILEEGSKPHVIIPKNKKALYWKGAAHPVKEIHHPGTKGTHELENTINNNTSVIKTSLINYWGG</sequence>
<evidence type="ECO:0000313" key="1">
    <source>
        <dbReference type="EMBL" id="KEI11503.1"/>
    </source>
</evidence>
<dbReference type="EMBL" id="JENW01000167">
    <property type="protein sequence ID" value="KEI11503.1"/>
    <property type="molecule type" value="Genomic_DNA"/>
</dbReference>
<name>A0AA40IRP6_CLONO</name>
<keyword evidence="2" id="KW-1185">Reference proteome</keyword>
<protein>
    <submittedName>
        <fullName evidence="1">Uncharacterized protein</fullName>
    </submittedName>
</protein>
<proteinExistence type="predicted"/>
<gene>
    <name evidence="1" type="ORF">Z959_p0069</name>
</gene>
<organism evidence="1 2">
    <name type="scientific">Clostridium novyi B str. ATCC 27606</name>
    <dbReference type="NCBI Taxonomy" id="1443123"/>
    <lineage>
        <taxon>Bacteria</taxon>
        <taxon>Bacillati</taxon>
        <taxon>Bacillota</taxon>
        <taxon>Clostridia</taxon>
        <taxon>Eubacteriales</taxon>
        <taxon>Clostridiaceae</taxon>
        <taxon>Clostridium</taxon>
    </lineage>
</organism>
<keyword evidence="1" id="KW-0614">Plasmid</keyword>
<dbReference type="Proteomes" id="UP000027770">
    <property type="component" value="Plasmid p2Cn27606"/>
</dbReference>
<accession>A0AA40IRP6</accession>